<accession>A0A1V4JLE0</accession>
<dbReference type="Proteomes" id="UP000190648">
    <property type="component" value="Unassembled WGS sequence"/>
</dbReference>
<comment type="caution">
    <text evidence="12">The sequence shown here is derived from an EMBL/GenBank/DDBJ whole genome shotgun (WGS) entry which is preliminary data.</text>
</comment>
<keyword evidence="13" id="KW-1185">Reference proteome</keyword>
<dbReference type="STRING" id="372326.A0A1V4JLE0"/>
<keyword evidence="7" id="KW-0010">Activator</keyword>
<evidence type="ECO:0000256" key="6">
    <source>
        <dbReference type="ARBA" id="ARBA00023015"/>
    </source>
</evidence>
<dbReference type="GO" id="GO:0060972">
    <property type="term" value="P:left/right pattern formation"/>
    <property type="evidence" value="ECO:0007669"/>
    <property type="project" value="TreeGrafter"/>
</dbReference>
<organism evidence="12 13">
    <name type="scientific">Patagioenas fasciata monilis</name>
    <dbReference type="NCBI Taxonomy" id="372326"/>
    <lineage>
        <taxon>Eukaryota</taxon>
        <taxon>Metazoa</taxon>
        <taxon>Chordata</taxon>
        <taxon>Craniata</taxon>
        <taxon>Vertebrata</taxon>
        <taxon>Euteleostomi</taxon>
        <taxon>Archelosauria</taxon>
        <taxon>Archosauria</taxon>
        <taxon>Dinosauria</taxon>
        <taxon>Saurischia</taxon>
        <taxon>Theropoda</taxon>
        <taxon>Coelurosauria</taxon>
        <taxon>Aves</taxon>
        <taxon>Neognathae</taxon>
        <taxon>Neoaves</taxon>
        <taxon>Columbimorphae</taxon>
        <taxon>Columbiformes</taxon>
        <taxon>Columbidae</taxon>
        <taxon>Patagioenas</taxon>
    </lineage>
</organism>
<dbReference type="AlphaFoldDB" id="A0A1V4JLE0"/>
<feature type="compositionally biased region" description="Polar residues" evidence="11">
    <location>
        <begin position="201"/>
        <end position="210"/>
    </location>
</feature>
<evidence type="ECO:0000256" key="8">
    <source>
        <dbReference type="ARBA" id="ARBA00023163"/>
    </source>
</evidence>
<evidence type="ECO:0000256" key="4">
    <source>
        <dbReference type="ARBA" id="ARBA00022491"/>
    </source>
</evidence>
<evidence type="ECO:0000256" key="3">
    <source>
        <dbReference type="ARBA" id="ARBA00022473"/>
    </source>
</evidence>
<evidence type="ECO:0000256" key="7">
    <source>
        <dbReference type="ARBA" id="ARBA00023159"/>
    </source>
</evidence>
<dbReference type="OrthoDB" id="10025072at2759"/>
<proteinExistence type="inferred from homology"/>
<dbReference type="GO" id="GO:0007530">
    <property type="term" value="P:sex determination"/>
    <property type="evidence" value="ECO:0007669"/>
    <property type="project" value="TreeGrafter"/>
</dbReference>
<evidence type="ECO:0000256" key="1">
    <source>
        <dbReference type="ARBA" id="ARBA00004123"/>
    </source>
</evidence>
<dbReference type="EMBL" id="LSYS01006902">
    <property type="protein sequence ID" value="OPJ72980.1"/>
    <property type="molecule type" value="Genomic_DNA"/>
</dbReference>
<evidence type="ECO:0000256" key="5">
    <source>
        <dbReference type="ARBA" id="ARBA00022782"/>
    </source>
</evidence>
<sequence>MKPAAAIQLDASKAKSWGPPEPQFPLPSQVPGASGKGGIEGSYEEQKKKEAGRWAMADHMMAMNHGRFPDGSGGLHHHPAHRMGMGQFPTPHHHHQQQQPPQQHAFSALMGDHIHYGAGNMNASSGVRHAMGPGSVSGGHPAGSMPPPARFSGSQFMGPPVASPGGQLSASMQLQKLNNQYFSHHPYPHSHYMPDLHPGSHQLNGSSQQQHFRDCNPKHGSGGSGLPPAVPHVPAAMLPPNVIDTDFIDEEVLMSLVIEMGLDRIKELPELWLGQNEFDFMTDFVCKQQPSRVSC</sequence>
<keyword evidence="8" id="KW-0804">Transcription</keyword>
<keyword evidence="3" id="KW-0217">Developmental protein</keyword>
<dbReference type="PANTHER" id="PTHR17045:SF7">
    <property type="entry name" value="CBP_P300-INTERACTING TRANSACTIVATOR 2"/>
    <property type="match status" value="1"/>
</dbReference>
<dbReference type="FunFam" id="6.10.140.2200:FF:000001">
    <property type="entry name" value="Cbp/p300-interacting transactivator 2 isoform 1"/>
    <property type="match status" value="1"/>
</dbReference>
<dbReference type="GO" id="GO:0003713">
    <property type="term" value="F:transcription coactivator activity"/>
    <property type="evidence" value="ECO:0007669"/>
    <property type="project" value="UniProtKB-ARBA"/>
</dbReference>
<evidence type="ECO:0000256" key="9">
    <source>
        <dbReference type="ARBA" id="ARBA00023242"/>
    </source>
</evidence>
<feature type="region of interest" description="Disordered" evidence="11">
    <location>
        <begin position="201"/>
        <end position="226"/>
    </location>
</feature>
<name>A0A1V4JLE0_PATFA</name>
<dbReference type="Pfam" id="PF04487">
    <property type="entry name" value="CITED"/>
    <property type="match status" value="1"/>
</dbReference>
<comment type="similarity">
    <text evidence="2">Belongs to the CITED family.</text>
</comment>
<evidence type="ECO:0000256" key="10">
    <source>
        <dbReference type="ARBA" id="ARBA00039289"/>
    </source>
</evidence>
<comment type="subcellular location">
    <subcellularLocation>
        <location evidence="1">Nucleus</location>
    </subcellularLocation>
</comment>
<reference evidence="12 13" key="1">
    <citation type="submission" date="2016-02" db="EMBL/GenBank/DDBJ databases">
        <title>Band-tailed pigeon sequencing and assembly.</title>
        <authorList>
            <person name="Soares A.E."/>
            <person name="Novak B.J."/>
            <person name="Rice E.S."/>
            <person name="O'Connell B."/>
            <person name="Chang D."/>
            <person name="Weber S."/>
            <person name="Shapiro B."/>
        </authorList>
    </citation>
    <scope>NUCLEOTIDE SEQUENCE [LARGE SCALE GENOMIC DNA]</scope>
    <source>
        <strain evidence="12">BTP2013</strain>
        <tissue evidence="12">Blood</tissue>
    </source>
</reference>
<gene>
    <name evidence="12" type="primary">CITED2</name>
    <name evidence="12" type="ORF">AV530_005430</name>
</gene>
<evidence type="ECO:0000313" key="12">
    <source>
        <dbReference type="EMBL" id="OPJ72980.1"/>
    </source>
</evidence>
<feature type="region of interest" description="Disordered" evidence="11">
    <location>
        <begin position="1"/>
        <end position="51"/>
    </location>
</feature>
<dbReference type="GO" id="GO:0030154">
    <property type="term" value="P:cell differentiation"/>
    <property type="evidence" value="ECO:0007669"/>
    <property type="project" value="UniProtKB-KW"/>
</dbReference>
<keyword evidence="9" id="KW-0539">Nucleus</keyword>
<evidence type="ECO:0000256" key="11">
    <source>
        <dbReference type="SAM" id="MobiDB-lite"/>
    </source>
</evidence>
<dbReference type="GO" id="GO:0005634">
    <property type="term" value="C:nucleus"/>
    <property type="evidence" value="ECO:0007669"/>
    <property type="project" value="UniProtKB-SubCell"/>
</dbReference>
<keyword evidence="5" id="KW-0221">Differentiation</keyword>
<dbReference type="Gene3D" id="6.10.140.2200">
    <property type="match status" value="1"/>
</dbReference>
<keyword evidence="4" id="KW-0678">Repressor</keyword>
<dbReference type="PANTHER" id="PTHR17045">
    <property type="entry name" value="MELANOCYTE SPECIFIC GENE RELATED CITED"/>
    <property type="match status" value="1"/>
</dbReference>
<evidence type="ECO:0000256" key="2">
    <source>
        <dbReference type="ARBA" id="ARBA00006967"/>
    </source>
</evidence>
<keyword evidence="6" id="KW-0805">Transcription regulation</keyword>
<protein>
    <recommendedName>
        <fullName evidence="10">Cbp/p300-interacting transactivator 2</fullName>
    </recommendedName>
</protein>
<dbReference type="InterPro" id="IPR007576">
    <property type="entry name" value="CITED"/>
</dbReference>
<evidence type="ECO:0000313" key="13">
    <source>
        <dbReference type="Proteomes" id="UP000190648"/>
    </source>
</evidence>